<keyword evidence="2" id="KW-1185">Reference proteome</keyword>
<dbReference type="EMBL" id="JABFTP020000021">
    <property type="protein sequence ID" value="KAL3270171.1"/>
    <property type="molecule type" value="Genomic_DNA"/>
</dbReference>
<sequence>MAHRRRILLQNYYFQSEEAVYSVFAEEDDNAYDFMIVSPDPSAITDEEVGPEDDFVTQALSRDAPGTVEVVRRKRQSSDSDSSDNELLLTYALTSKRPQNDNAYDFLIVPPDRSAITDEEVGPEDNLVIQALPIDATGTAEVVRRKTQSSDGDISDDELLLTYASTSKRPGMSEAANAASGNPIWPKTLPIYCTPD</sequence>
<reference evidence="1 2" key="1">
    <citation type="journal article" date="2021" name="BMC Biol.">
        <title>Horizontally acquired antibacterial genes associated with adaptive radiation of ladybird beetles.</title>
        <authorList>
            <person name="Li H.S."/>
            <person name="Tang X.F."/>
            <person name="Huang Y.H."/>
            <person name="Xu Z.Y."/>
            <person name="Chen M.L."/>
            <person name="Du X.Y."/>
            <person name="Qiu B.Y."/>
            <person name="Chen P.T."/>
            <person name="Zhang W."/>
            <person name="Slipinski A."/>
            <person name="Escalona H.E."/>
            <person name="Waterhouse R.M."/>
            <person name="Zwick A."/>
            <person name="Pang H."/>
        </authorList>
    </citation>
    <scope>NUCLEOTIDE SEQUENCE [LARGE SCALE GENOMIC DNA]</scope>
    <source>
        <strain evidence="1">SYSU2018</strain>
    </source>
</reference>
<name>A0ABD2MUT0_9CUCU</name>
<evidence type="ECO:0000313" key="2">
    <source>
        <dbReference type="Proteomes" id="UP001516400"/>
    </source>
</evidence>
<organism evidence="1 2">
    <name type="scientific">Cryptolaemus montrouzieri</name>
    <dbReference type="NCBI Taxonomy" id="559131"/>
    <lineage>
        <taxon>Eukaryota</taxon>
        <taxon>Metazoa</taxon>
        <taxon>Ecdysozoa</taxon>
        <taxon>Arthropoda</taxon>
        <taxon>Hexapoda</taxon>
        <taxon>Insecta</taxon>
        <taxon>Pterygota</taxon>
        <taxon>Neoptera</taxon>
        <taxon>Endopterygota</taxon>
        <taxon>Coleoptera</taxon>
        <taxon>Polyphaga</taxon>
        <taxon>Cucujiformia</taxon>
        <taxon>Coccinelloidea</taxon>
        <taxon>Coccinellidae</taxon>
        <taxon>Scymninae</taxon>
        <taxon>Scymnini</taxon>
        <taxon>Cryptolaemus</taxon>
    </lineage>
</organism>
<evidence type="ECO:0000313" key="1">
    <source>
        <dbReference type="EMBL" id="KAL3270171.1"/>
    </source>
</evidence>
<dbReference type="Proteomes" id="UP001516400">
    <property type="component" value="Unassembled WGS sequence"/>
</dbReference>
<gene>
    <name evidence="1" type="ORF">HHI36_009228</name>
</gene>
<accession>A0ABD2MUT0</accession>
<dbReference type="AlphaFoldDB" id="A0ABD2MUT0"/>
<comment type="caution">
    <text evidence="1">The sequence shown here is derived from an EMBL/GenBank/DDBJ whole genome shotgun (WGS) entry which is preliminary data.</text>
</comment>
<protein>
    <submittedName>
        <fullName evidence="1">Uncharacterized protein</fullName>
    </submittedName>
</protein>
<proteinExistence type="predicted"/>